<accession>A0A5B8Y3J9</accession>
<evidence type="ECO:0000313" key="3">
    <source>
        <dbReference type="Proteomes" id="UP000315995"/>
    </source>
</evidence>
<dbReference type="AlphaFoldDB" id="A0A4Y6PN99"/>
<sequence length="231" mass="25262">MRPDFEQRHVPRVAVAPFYSMGTFSLPADELDEALRSSEEAAIQALEADGFEVVGPRALRQHLAENDAAKAFDEGVLLRSELSNYFEPARDAGRPSLEVATIQKLYKEGKLPAEALLFGEVVYHTRTECRVDPTLYNDHADIAGASQTTEEAGSPCIVSHFQAKLVYAPTGETMWFNRKLLQTNTGEASLEAARANLTETVGRTLSGPEGLRSFGGKTRTAALDSDDEKDN</sequence>
<evidence type="ECO:0000256" key="1">
    <source>
        <dbReference type="SAM" id="MobiDB-lite"/>
    </source>
</evidence>
<organism evidence="2 3">
    <name type="scientific">Persicimonas caeni</name>
    <dbReference type="NCBI Taxonomy" id="2292766"/>
    <lineage>
        <taxon>Bacteria</taxon>
        <taxon>Deltaproteobacteria</taxon>
        <taxon>Bradymonadales</taxon>
        <taxon>Bradymonadaceae</taxon>
        <taxon>Persicimonas</taxon>
    </lineage>
</organism>
<proteinExistence type="predicted"/>
<reference evidence="2 3" key="1">
    <citation type="submission" date="2019-06" db="EMBL/GenBank/DDBJ databases">
        <title>Persicimonas caeni gen. nov., sp. nov., a predatory bacterium isolated from solar saltern.</title>
        <authorList>
            <person name="Wang S."/>
        </authorList>
    </citation>
    <scope>NUCLEOTIDE SEQUENCE [LARGE SCALE GENOMIC DNA]</scope>
    <source>
        <strain evidence="2 3">YN101</strain>
    </source>
</reference>
<gene>
    <name evidence="2" type="ORF">FIV42_03220</name>
</gene>
<evidence type="ECO:0000313" key="2">
    <source>
        <dbReference type="EMBL" id="QDG49782.1"/>
    </source>
</evidence>
<keyword evidence="3" id="KW-1185">Reference proteome</keyword>
<dbReference type="RefSeq" id="WP_141196279.1">
    <property type="nucleotide sequence ID" value="NZ_CP041186.1"/>
</dbReference>
<accession>A0A4Y6PN99</accession>
<name>A0A4Y6PN99_PERCE</name>
<dbReference type="OrthoDB" id="5498934at2"/>
<dbReference type="EMBL" id="CP041186">
    <property type="protein sequence ID" value="QDG49782.1"/>
    <property type="molecule type" value="Genomic_DNA"/>
</dbReference>
<dbReference type="Proteomes" id="UP000315995">
    <property type="component" value="Chromosome"/>
</dbReference>
<protein>
    <submittedName>
        <fullName evidence="2">Uncharacterized protein</fullName>
    </submittedName>
</protein>
<feature type="region of interest" description="Disordered" evidence="1">
    <location>
        <begin position="204"/>
        <end position="231"/>
    </location>
</feature>